<evidence type="ECO:0000313" key="4">
    <source>
        <dbReference type="Proteomes" id="UP001243009"/>
    </source>
</evidence>
<dbReference type="Pfam" id="PF03401">
    <property type="entry name" value="TctC"/>
    <property type="match status" value="1"/>
</dbReference>
<sequence>MPGSKRAAALASSAPRREDRGKNDRGGGRMRRTVLAALLGLAVAMPAAAEERTIRLVSGFAAGGASDLVARLTANELGPILGARVVVENRTGVNGVIGAAEVARSAPDGNTLFQCPMSTLAIVPQLVGASLPLDPGEALQPIANLALSSYGFVVAAKGPYASVQEVLAAARARPGQVSFGSAGVGSAQHLSGELLKQKTGTDMVHIPYRGATPAALDILGGRTDFMITNLADVAGQLRDGSMRLLALADTGGSPLFPTVRPLAEIVPGFDVTGWFGLCGPRGMPPEVAGRLEAALRQAMAGAALPRQFGENGLTPRFEDAAALARRIAADRRTWREVIRAVGVRAE</sequence>
<dbReference type="SUPFAM" id="SSF53850">
    <property type="entry name" value="Periplasmic binding protein-like II"/>
    <property type="match status" value="1"/>
</dbReference>
<dbReference type="InterPro" id="IPR042100">
    <property type="entry name" value="Bug_dom1"/>
</dbReference>
<dbReference type="PANTHER" id="PTHR42928">
    <property type="entry name" value="TRICARBOXYLATE-BINDING PROTEIN"/>
    <property type="match status" value="1"/>
</dbReference>
<dbReference type="Gene3D" id="3.40.190.10">
    <property type="entry name" value="Periplasmic binding protein-like II"/>
    <property type="match status" value="1"/>
</dbReference>
<dbReference type="PIRSF" id="PIRSF017082">
    <property type="entry name" value="YflP"/>
    <property type="match status" value="1"/>
</dbReference>
<dbReference type="PANTHER" id="PTHR42928:SF5">
    <property type="entry name" value="BLR1237 PROTEIN"/>
    <property type="match status" value="1"/>
</dbReference>
<dbReference type="CDD" id="cd07012">
    <property type="entry name" value="PBP2_Bug_TTT"/>
    <property type="match status" value="1"/>
</dbReference>
<proteinExistence type="inferred from homology"/>
<feature type="compositionally biased region" description="Basic and acidic residues" evidence="2">
    <location>
        <begin position="15"/>
        <end position="27"/>
    </location>
</feature>
<reference evidence="3 4" key="1">
    <citation type="submission" date="2023-08" db="EMBL/GenBank/DDBJ databases">
        <title>The draft genome sequence of Paracraurococcus sp. LOR1-02.</title>
        <authorList>
            <person name="Kingkaew E."/>
            <person name="Tanasupawat S."/>
        </authorList>
    </citation>
    <scope>NUCLEOTIDE SEQUENCE [LARGE SCALE GENOMIC DNA]</scope>
    <source>
        <strain evidence="3 4">LOR1-02</strain>
    </source>
</reference>
<keyword evidence="4" id="KW-1185">Reference proteome</keyword>
<comment type="similarity">
    <text evidence="1">Belongs to the UPF0065 (bug) family.</text>
</comment>
<name>A0ABT9EBJ0_9PROT</name>
<dbReference type="Proteomes" id="UP001243009">
    <property type="component" value="Unassembled WGS sequence"/>
</dbReference>
<dbReference type="InterPro" id="IPR005064">
    <property type="entry name" value="BUG"/>
</dbReference>
<organism evidence="3 4">
    <name type="scientific">Paracraurococcus lichenis</name>
    <dbReference type="NCBI Taxonomy" id="3064888"/>
    <lineage>
        <taxon>Bacteria</taxon>
        <taxon>Pseudomonadati</taxon>
        <taxon>Pseudomonadota</taxon>
        <taxon>Alphaproteobacteria</taxon>
        <taxon>Acetobacterales</taxon>
        <taxon>Roseomonadaceae</taxon>
        <taxon>Paracraurococcus</taxon>
    </lineage>
</organism>
<accession>A0ABT9EBJ0</accession>
<feature type="region of interest" description="Disordered" evidence="2">
    <location>
        <begin position="1"/>
        <end position="28"/>
    </location>
</feature>
<protein>
    <submittedName>
        <fullName evidence="3">Tripartite tricarboxylate transporter substrate binding protein</fullName>
    </submittedName>
</protein>
<gene>
    <name evidence="3" type="ORF">Q7A36_33705</name>
</gene>
<comment type="caution">
    <text evidence="3">The sequence shown here is derived from an EMBL/GenBank/DDBJ whole genome shotgun (WGS) entry which is preliminary data.</text>
</comment>
<feature type="compositionally biased region" description="Low complexity" evidence="2">
    <location>
        <begin position="1"/>
        <end position="14"/>
    </location>
</feature>
<dbReference type="RefSeq" id="WP_305108190.1">
    <property type="nucleotide sequence ID" value="NZ_JAUTWS010000082.1"/>
</dbReference>
<dbReference type="EMBL" id="JAUTWS010000082">
    <property type="protein sequence ID" value="MDO9713333.1"/>
    <property type="molecule type" value="Genomic_DNA"/>
</dbReference>
<evidence type="ECO:0000313" key="3">
    <source>
        <dbReference type="EMBL" id="MDO9713333.1"/>
    </source>
</evidence>
<evidence type="ECO:0000256" key="2">
    <source>
        <dbReference type="SAM" id="MobiDB-lite"/>
    </source>
</evidence>
<evidence type="ECO:0000256" key="1">
    <source>
        <dbReference type="ARBA" id="ARBA00006987"/>
    </source>
</evidence>
<dbReference type="Gene3D" id="3.40.190.150">
    <property type="entry name" value="Bordetella uptake gene, domain 1"/>
    <property type="match status" value="1"/>
</dbReference>